<proteinExistence type="predicted"/>
<dbReference type="EMBL" id="JANPWB010000012">
    <property type="protein sequence ID" value="KAJ1118897.1"/>
    <property type="molecule type" value="Genomic_DNA"/>
</dbReference>
<name>A0AAV7NUY4_PLEWA</name>
<comment type="caution">
    <text evidence="2">The sequence shown here is derived from an EMBL/GenBank/DDBJ whole genome shotgun (WGS) entry which is preliminary data.</text>
</comment>
<evidence type="ECO:0000313" key="3">
    <source>
        <dbReference type="Proteomes" id="UP001066276"/>
    </source>
</evidence>
<keyword evidence="3" id="KW-1185">Reference proteome</keyword>
<protein>
    <submittedName>
        <fullName evidence="2">Uncharacterized protein</fullName>
    </submittedName>
</protein>
<evidence type="ECO:0000313" key="2">
    <source>
        <dbReference type="EMBL" id="KAJ1118897.1"/>
    </source>
</evidence>
<organism evidence="2 3">
    <name type="scientific">Pleurodeles waltl</name>
    <name type="common">Iberian ribbed newt</name>
    <dbReference type="NCBI Taxonomy" id="8319"/>
    <lineage>
        <taxon>Eukaryota</taxon>
        <taxon>Metazoa</taxon>
        <taxon>Chordata</taxon>
        <taxon>Craniata</taxon>
        <taxon>Vertebrata</taxon>
        <taxon>Euteleostomi</taxon>
        <taxon>Amphibia</taxon>
        <taxon>Batrachia</taxon>
        <taxon>Caudata</taxon>
        <taxon>Salamandroidea</taxon>
        <taxon>Salamandridae</taxon>
        <taxon>Pleurodelinae</taxon>
        <taxon>Pleurodeles</taxon>
    </lineage>
</organism>
<sequence>MLWESCAQEGAARGEEPETKRRSRRHCPGSRAPPGRATHQTGRGAEGRPAPWALGWRPLARLGDCGAGDAPQPGGGATSWLSPTVWPGWIPDYGGCPRGTLGTHPLPLCGKPLAPITWILKSPRSDAH</sequence>
<accession>A0AAV7NUY4</accession>
<evidence type="ECO:0000256" key="1">
    <source>
        <dbReference type="SAM" id="MobiDB-lite"/>
    </source>
</evidence>
<dbReference type="Proteomes" id="UP001066276">
    <property type="component" value="Chromosome 8"/>
</dbReference>
<reference evidence="2" key="1">
    <citation type="journal article" date="2022" name="bioRxiv">
        <title>Sequencing and chromosome-scale assembly of the giantPleurodeles waltlgenome.</title>
        <authorList>
            <person name="Brown T."/>
            <person name="Elewa A."/>
            <person name="Iarovenko S."/>
            <person name="Subramanian E."/>
            <person name="Araus A.J."/>
            <person name="Petzold A."/>
            <person name="Susuki M."/>
            <person name="Suzuki K.-i.T."/>
            <person name="Hayashi T."/>
            <person name="Toyoda A."/>
            <person name="Oliveira C."/>
            <person name="Osipova E."/>
            <person name="Leigh N.D."/>
            <person name="Simon A."/>
            <person name="Yun M.H."/>
        </authorList>
    </citation>
    <scope>NUCLEOTIDE SEQUENCE</scope>
    <source>
        <strain evidence="2">20211129_DDA</strain>
        <tissue evidence="2">Liver</tissue>
    </source>
</reference>
<gene>
    <name evidence="2" type="ORF">NDU88_007084</name>
</gene>
<dbReference type="AlphaFoldDB" id="A0AAV7NUY4"/>
<feature type="region of interest" description="Disordered" evidence="1">
    <location>
        <begin position="1"/>
        <end position="51"/>
    </location>
</feature>